<keyword evidence="4" id="KW-1185">Reference proteome</keyword>
<dbReference type="AlphaFoldDB" id="A0A314UL62"/>
<sequence length="77" mass="8530">MRIKSPASAAALATEFAAFLLFFNYLITSPPYSPVQGCMMFYQFHLGLLLELTAIFFASNGLNQIVPNVKQRARGVD</sequence>
<evidence type="ECO:0000313" key="2">
    <source>
        <dbReference type="EMBL" id="PQM35439.1"/>
    </source>
</evidence>
<gene>
    <name evidence="3" type="ORF">Pyn_02966</name>
    <name evidence="2" type="ORF">Pyn_21905</name>
</gene>
<reference evidence="2 4" key="1">
    <citation type="submission" date="2018-02" db="EMBL/GenBank/DDBJ databases">
        <title>Draft genome of wild Prunus yedoensis var. nudiflora.</title>
        <authorList>
            <person name="Baek S."/>
            <person name="Kim J.-H."/>
            <person name="Choi K."/>
            <person name="Kim G.-B."/>
            <person name="Cho A."/>
            <person name="Jang H."/>
            <person name="Shin C.-H."/>
            <person name="Yu H.-J."/>
            <person name="Mun J.-H."/>
        </authorList>
    </citation>
    <scope>NUCLEOTIDE SEQUENCE [LARGE SCALE GENOMIC DNA]</scope>
    <source>
        <strain evidence="4">cv. Jeju island</strain>
        <tissue evidence="2">Leaf</tissue>
    </source>
</reference>
<keyword evidence="1" id="KW-0812">Transmembrane</keyword>
<evidence type="ECO:0000256" key="1">
    <source>
        <dbReference type="SAM" id="Phobius"/>
    </source>
</evidence>
<comment type="caution">
    <text evidence="2">The sequence shown here is derived from an EMBL/GenBank/DDBJ whole genome shotgun (WGS) entry which is preliminary data.</text>
</comment>
<keyword evidence="1" id="KW-1133">Transmembrane helix</keyword>
<organism evidence="2 4">
    <name type="scientific">Prunus yedoensis var. nudiflora</name>
    <dbReference type="NCBI Taxonomy" id="2094558"/>
    <lineage>
        <taxon>Eukaryota</taxon>
        <taxon>Viridiplantae</taxon>
        <taxon>Streptophyta</taxon>
        <taxon>Embryophyta</taxon>
        <taxon>Tracheophyta</taxon>
        <taxon>Spermatophyta</taxon>
        <taxon>Magnoliopsida</taxon>
        <taxon>eudicotyledons</taxon>
        <taxon>Gunneridae</taxon>
        <taxon>Pentapetalae</taxon>
        <taxon>rosids</taxon>
        <taxon>fabids</taxon>
        <taxon>Rosales</taxon>
        <taxon>Rosaceae</taxon>
        <taxon>Amygdaloideae</taxon>
        <taxon>Amygdaleae</taxon>
        <taxon>Prunus</taxon>
    </lineage>
</organism>
<dbReference type="EMBL" id="PJQY01003672">
    <property type="protein sequence ID" value="PQM35439.1"/>
    <property type="molecule type" value="Genomic_DNA"/>
</dbReference>
<evidence type="ECO:0000313" key="4">
    <source>
        <dbReference type="Proteomes" id="UP000250321"/>
    </source>
</evidence>
<accession>A0A314UL62</accession>
<proteinExistence type="predicted"/>
<name>A0A314UL62_PRUYE</name>
<keyword evidence="1" id="KW-0472">Membrane</keyword>
<feature type="transmembrane region" description="Helical" evidence="1">
    <location>
        <begin position="7"/>
        <end position="27"/>
    </location>
</feature>
<protein>
    <submittedName>
        <fullName evidence="2">Uncharacterized protein</fullName>
    </submittedName>
</protein>
<dbReference type="EMBL" id="PJQY01000760">
    <property type="protein sequence ID" value="PQQ08128.1"/>
    <property type="molecule type" value="Genomic_DNA"/>
</dbReference>
<evidence type="ECO:0000313" key="3">
    <source>
        <dbReference type="EMBL" id="PQQ08128.1"/>
    </source>
</evidence>
<dbReference type="Proteomes" id="UP000250321">
    <property type="component" value="Unassembled WGS sequence"/>
</dbReference>
<feature type="transmembrane region" description="Helical" evidence="1">
    <location>
        <begin position="39"/>
        <end position="62"/>
    </location>
</feature>